<dbReference type="RefSeq" id="WP_335737378.1">
    <property type="nucleotide sequence ID" value="NZ_JALAAR010000018.1"/>
</dbReference>
<evidence type="ECO:0000256" key="4">
    <source>
        <dbReference type="ARBA" id="ARBA00048741"/>
    </source>
</evidence>
<dbReference type="Proteomes" id="UP001375382">
    <property type="component" value="Unassembled WGS sequence"/>
</dbReference>
<evidence type="ECO:0000259" key="5">
    <source>
        <dbReference type="Pfam" id="PF00733"/>
    </source>
</evidence>
<dbReference type="InterPro" id="IPR001962">
    <property type="entry name" value="Asn_synthase"/>
</dbReference>
<proteinExistence type="inferred from homology"/>
<dbReference type="CDD" id="cd01991">
    <property type="entry name" value="Asn_synthase_B_C"/>
    <property type="match status" value="1"/>
</dbReference>
<keyword evidence="7" id="KW-1185">Reference proteome</keyword>
<dbReference type="PANTHER" id="PTHR43284">
    <property type="entry name" value="ASPARAGINE SYNTHETASE (GLUTAMINE-HYDROLYZING)"/>
    <property type="match status" value="1"/>
</dbReference>
<reference evidence="6 7" key="1">
    <citation type="journal article" date="2023" name="Ecotoxicol. Environ. Saf.">
        <title>Mercury remediation potential of mercury-resistant strain Rheinheimera metallidurans sp. nov. isolated from a municipal waste dumping site.</title>
        <authorList>
            <person name="Yadav V."/>
            <person name="Manjhi A."/>
            <person name="Vadakedath N."/>
        </authorList>
    </citation>
    <scope>NUCLEOTIDE SEQUENCE [LARGE SCALE GENOMIC DNA]</scope>
    <source>
        <strain evidence="6 7">E-49</strain>
    </source>
</reference>
<dbReference type="InterPro" id="IPR029055">
    <property type="entry name" value="Ntn_hydrolases_N"/>
</dbReference>
<comment type="caution">
    <text evidence="6">The sequence shown here is derived from an EMBL/GenBank/DDBJ whole genome shotgun (WGS) entry which is preliminary data.</text>
</comment>
<dbReference type="InterPro" id="IPR051786">
    <property type="entry name" value="ASN_synthetase/amidase"/>
</dbReference>
<dbReference type="EMBL" id="JALAAR010000018">
    <property type="protein sequence ID" value="MEH8018980.1"/>
    <property type="molecule type" value="Genomic_DNA"/>
</dbReference>
<comment type="catalytic activity">
    <reaction evidence="4">
        <text>L-aspartate + L-glutamine + ATP + H2O = L-asparagine + L-glutamate + AMP + diphosphate + H(+)</text>
        <dbReference type="Rhea" id="RHEA:12228"/>
        <dbReference type="ChEBI" id="CHEBI:15377"/>
        <dbReference type="ChEBI" id="CHEBI:15378"/>
        <dbReference type="ChEBI" id="CHEBI:29985"/>
        <dbReference type="ChEBI" id="CHEBI:29991"/>
        <dbReference type="ChEBI" id="CHEBI:30616"/>
        <dbReference type="ChEBI" id="CHEBI:33019"/>
        <dbReference type="ChEBI" id="CHEBI:58048"/>
        <dbReference type="ChEBI" id="CHEBI:58359"/>
        <dbReference type="ChEBI" id="CHEBI:456215"/>
        <dbReference type="EC" id="6.3.5.4"/>
    </reaction>
</comment>
<protein>
    <recommendedName>
        <fullName evidence="3">asparagine synthase (glutamine-hydrolyzing)</fullName>
        <ecNumber evidence="3">6.3.5.4</ecNumber>
    </recommendedName>
</protein>
<evidence type="ECO:0000313" key="7">
    <source>
        <dbReference type="Proteomes" id="UP001375382"/>
    </source>
</evidence>
<dbReference type="SUPFAM" id="SSF56235">
    <property type="entry name" value="N-terminal nucleophile aminohydrolases (Ntn hydrolases)"/>
    <property type="match status" value="1"/>
</dbReference>
<dbReference type="PIRSF" id="PIRSF001589">
    <property type="entry name" value="Asn_synthetase_glu-h"/>
    <property type="match status" value="1"/>
</dbReference>
<dbReference type="Pfam" id="PF00733">
    <property type="entry name" value="Asn_synthase"/>
    <property type="match status" value="1"/>
</dbReference>
<feature type="domain" description="Asparagine synthetase" evidence="5">
    <location>
        <begin position="120"/>
        <end position="500"/>
    </location>
</feature>
<comment type="pathway">
    <text evidence="1">Amino-acid biosynthesis; L-asparagine biosynthesis; L-asparagine from L-aspartate (L-Gln route): step 1/1.</text>
</comment>
<name>A0ABU8CBI9_9GAMM</name>
<dbReference type="EC" id="6.3.5.4" evidence="3"/>
<dbReference type="PANTHER" id="PTHR43284:SF1">
    <property type="entry name" value="ASPARAGINE SYNTHETASE"/>
    <property type="match status" value="1"/>
</dbReference>
<dbReference type="InterPro" id="IPR014729">
    <property type="entry name" value="Rossmann-like_a/b/a_fold"/>
</dbReference>
<evidence type="ECO:0000256" key="3">
    <source>
        <dbReference type="ARBA" id="ARBA00012737"/>
    </source>
</evidence>
<accession>A0ABU8CBI9</accession>
<evidence type="ECO:0000256" key="1">
    <source>
        <dbReference type="ARBA" id="ARBA00005187"/>
    </source>
</evidence>
<organism evidence="6 7">
    <name type="scientific">Rheinheimera muenzenbergensis</name>
    <dbReference type="NCBI Taxonomy" id="1193628"/>
    <lineage>
        <taxon>Bacteria</taxon>
        <taxon>Pseudomonadati</taxon>
        <taxon>Pseudomonadota</taxon>
        <taxon>Gammaproteobacteria</taxon>
        <taxon>Chromatiales</taxon>
        <taxon>Chromatiaceae</taxon>
        <taxon>Rheinheimera</taxon>
    </lineage>
</organism>
<evidence type="ECO:0000256" key="2">
    <source>
        <dbReference type="ARBA" id="ARBA00005752"/>
    </source>
</evidence>
<dbReference type="SUPFAM" id="SSF52402">
    <property type="entry name" value="Adenine nucleotide alpha hydrolases-like"/>
    <property type="match status" value="1"/>
</dbReference>
<dbReference type="Gene3D" id="3.40.50.620">
    <property type="entry name" value="HUPs"/>
    <property type="match status" value="1"/>
</dbReference>
<evidence type="ECO:0000313" key="6">
    <source>
        <dbReference type="EMBL" id="MEH8018980.1"/>
    </source>
</evidence>
<sequence>MLLFVEKLTGNVSIINDHVGSIPCYIDQRDDGVLSISDSMHLLPNLASGADLNPQALFNYVFYHCIPSPISIYQGISKLEPGVLASITRSESLRQQNYYAPAFTPSNDSSEQLMQRCHTLISDAVRRNMAEDCAAFLSGGLDSSTVAGMLAKHQQQHGLNAKTYSIGFEAKGYDETEYALITAKHFKTEHKVHYLQPDEIASHFTKVAGYFNEPFGNSSAMAAYICAQAAKTDGVKVMLAGDGGDEIFAGNERYVKQKVFQRFAALPGPLQKLLSLSLDNHLADKVPLLKKGSSYVRQAKVPLPDRLDSYNFVNCFNLTQMFSSDLLSQIDPELPAAQKRARYNACVSDDAVDKMMYLDWKFTLADNDFVKVRQMCQLAGVEVRFPLIEKELVDFSCTVAADIKVPGQKLRDFYKNSFRGFLPDATLSKSKHGFGLPFGVWMKQRPDLQRIALNALQQFKQRNILQASFIDQAIHTFEKGHAGYYGELVWILVVLELWLQQHGAANA</sequence>
<dbReference type="InterPro" id="IPR006426">
    <property type="entry name" value="Asn_synth_AEB"/>
</dbReference>
<comment type="similarity">
    <text evidence="2">Belongs to the asparagine synthetase family.</text>
</comment>
<gene>
    <name evidence="6" type="ORF">MN202_17185</name>
</gene>